<keyword evidence="4" id="KW-1185">Reference proteome</keyword>
<dbReference type="Proteomes" id="UP001597128">
    <property type="component" value="Unassembled WGS sequence"/>
</dbReference>
<dbReference type="RefSeq" id="WP_379058878.1">
    <property type="nucleotide sequence ID" value="NZ_JBHTKB010000003.1"/>
</dbReference>
<feature type="region of interest" description="Disordered" evidence="1">
    <location>
        <begin position="60"/>
        <end position="85"/>
    </location>
</feature>
<reference evidence="4" key="1">
    <citation type="journal article" date="2019" name="Int. J. Syst. Evol. Microbiol.">
        <title>The Global Catalogue of Microorganisms (GCM) 10K type strain sequencing project: providing services to taxonomists for standard genome sequencing and annotation.</title>
        <authorList>
            <consortium name="The Broad Institute Genomics Platform"/>
            <consortium name="The Broad Institute Genome Sequencing Center for Infectious Disease"/>
            <person name="Wu L."/>
            <person name="Ma J."/>
        </authorList>
    </citation>
    <scope>NUCLEOTIDE SEQUENCE [LARGE SCALE GENOMIC DNA]</scope>
    <source>
        <strain evidence="4">CCUG 58412</strain>
    </source>
</reference>
<evidence type="ECO:0008006" key="5">
    <source>
        <dbReference type="Google" id="ProtNLM"/>
    </source>
</evidence>
<evidence type="ECO:0000313" key="3">
    <source>
        <dbReference type="EMBL" id="MFD0914703.1"/>
    </source>
</evidence>
<feature type="signal peptide" evidence="2">
    <location>
        <begin position="1"/>
        <end position="20"/>
    </location>
</feature>
<sequence length="85" mass="9119">MKKTIVGMLLMLLLAVHSHAAESATSISTSDGRTFDSLSADDIQRLSAPDLAAYQTWQAAHPEETSTYQPSAGPNTMDLSSDFSM</sequence>
<name>A0ABW3FB72_9PROT</name>
<keyword evidence="2" id="KW-0732">Signal</keyword>
<evidence type="ECO:0000313" key="4">
    <source>
        <dbReference type="Proteomes" id="UP001597128"/>
    </source>
</evidence>
<proteinExistence type="predicted"/>
<evidence type="ECO:0000256" key="2">
    <source>
        <dbReference type="SAM" id="SignalP"/>
    </source>
</evidence>
<dbReference type="EMBL" id="JBHTKB010000003">
    <property type="protein sequence ID" value="MFD0914703.1"/>
    <property type="molecule type" value="Genomic_DNA"/>
</dbReference>
<gene>
    <name evidence="3" type="ORF">ACFQ1Z_14170</name>
</gene>
<protein>
    <recommendedName>
        <fullName evidence="5">Secreted protein</fullName>
    </recommendedName>
</protein>
<evidence type="ECO:0000256" key="1">
    <source>
        <dbReference type="SAM" id="MobiDB-lite"/>
    </source>
</evidence>
<organism evidence="3 4">
    <name type="scientific">Methylophilus luteus</name>
    <dbReference type="NCBI Taxonomy" id="640108"/>
    <lineage>
        <taxon>Bacteria</taxon>
        <taxon>Pseudomonadati</taxon>
        <taxon>Pseudomonadota</taxon>
        <taxon>Betaproteobacteria</taxon>
        <taxon>Nitrosomonadales</taxon>
        <taxon>Methylophilaceae</taxon>
        <taxon>Methylophilus</taxon>
    </lineage>
</organism>
<accession>A0ABW3FB72</accession>
<comment type="caution">
    <text evidence="3">The sequence shown here is derived from an EMBL/GenBank/DDBJ whole genome shotgun (WGS) entry which is preliminary data.</text>
</comment>
<feature type="compositionally biased region" description="Polar residues" evidence="1">
    <location>
        <begin position="65"/>
        <end position="85"/>
    </location>
</feature>
<feature type="chain" id="PRO_5045299977" description="Secreted protein" evidence="2">
    <location>
        <begin position="21"/>
        <end position="85"/>
    </location>
</feature>